<dbReference type="Proteomes" id="UP000885759">
    <property type="component" value="Unassembled WGS sequence"/>
</dbReference>
<dbReference type="GO" id="GO:0006189">
    <property type="term" value="P:'de novo' IMP biosynthetic process"/>
    <property type="evidence" value="ECO:0007669"/>
    <property type="project" value="UniProtKB-UniRule"/>
</dbReference>
<evidence type="ECO:0000256" key="7">
    <source>
        <dbReference type="ARBA" id="ARBA00022741"/>
    </source>
</evidence>
<comment type="cofactor">
    <cofactor evidence="2">
        <name>Mg(2+)</name>
        <dbReference type="ChEBI" id="CHEBI:18420"/>
    </cofactor>
</comment>
<evidence type="ECO:0000256" key="6">
    <source>
        <dbReference type="ARBA" id="ARBA00022723"/>
    </source>
</evidence>
<keyword evidence="10" id="KW-0464">Manganese</keyword>
<dbReference type="GO" id="GO:0004637">
    <property type="term" value="F:phosphoribosylamine-glycine ligase activity"/>
    <property type="evidence" value="ECO:0007669"/>
    <property type="project" value="UniProtKB-UniRule"/>
</dbReference>
<dbReference type="Gene3D" id="3.30.1490.20">
    <property type="entry name" value="ATP-grasp fold, A domain"/>
    <property type="match status" value="1"/>
</dbReference>
<comment type="cofactor">
    <cofactor evidence="1">
        <name>Mn(2+)</name>
        <dbReference type="ChEBI" id="CHEBI:29035"/>
    </cofactor>
</comment>
<evidence type="ECO:0000256" key="1">
    <source>
        <dbReference type="ARBA" id="ARBA00001936"/>
    </source>
</evidence>
<dbReference type="EMBL" id="DRPZ01000274">
    <property type="protein sequence ID" value="HGY10526.1"/>
    <property type="molecule type" value="Genomic_DNA"/>
</dbReference>
<dbReference type="GO" id="GO:0009113">
    <property type="term" value="P:purine nucleobase biosynthetic process"/>
    <property type="evidence" value="ECO:0007669"/>
    <property type="project" value="InterPro"/>
</dbReference>
<dbReference type="Gene3D" id="3.90.600.10">
    <property type="entry name" value="Phosphoribosylglycinamide synthetase, C-terminal domain"/>
    <property type="match status" value="1"/>
</dbReference>
<dbReference type="Pfam" id="PF01071">
    <property type="entry name" value="GARS_A"/>
    <property type="match status" value="1"/>
</dbReference>
<evidence type="ECO:0000256" key="14">
    <source>
        <dbReference type="HAMAP-Rule" id="MF_00138"/>
    </source>
</evidence>
<accession>A0A7C4VDP6</accession>
<evidence type="ECO:0000256" key="12">
    <source>
        <dbReference type="ARBA" id="ARBA00042242"/>
    </source>
</evidence>
<evidence type="ECO:0000256" key="9">
    <source>
        <dbReference type="ARBA" id="ARBA00022840"/>
    </source>
</evidence>
<dbReference type="UniPathway" id="UPA00074">
    <property type="reaction ID" value="UER00125"/>
</dbReference>
<dbReference type="Pfam" id="PF02844">
    <property type="entry name" value="GARS_N"/>
    <property type="match status" value="1"/>
</dbReference>
<evidence type="ECO:0000256" key="15">
    <source>
        <dbReference type="PROSITE-ProRule" id="PRU00409"/>
    </source>
</evidence>
<evidence type="ECO:0000313" key="17">
    <source>
        <dbReference type="EMBL" id="HGY10526.1"/>
    </source>
</evidence>
<dbReference type="SUPFAM" id="SSF51246">
    <property type="entry name" value="Rudiment single hybrid motif"/>
    <property type="match status" value="1"/>
</dbReference>
<dbReference type="PANTHER" id="PTHR43472">
    <property type="entry name" value="PHOSPHORIBOSYLAMINE--GLYCINE LIGASE"/>
    <property type="match status" value="1"/>
</dbReference>
<dbReference type="InterPro" id="IPR020560">
    <property type="entry name" value="PRibGlycinamide_synth_C-dom"/>
</dbReference>
<dbReference type="EC" id="6.3.4.13" evidence="4 14"/>
<keyword evidence="9 15" id="KW-0067">ATP-binding</keyword>
<evidence type="ECO:0000256" key="8">
    <source>
        <dbReference type="ARBA" id="ARBA00022755"/>
    </source>
</evidence>
<dbReference type="AlphaFoldDB" id="A0A7C4VDP6"/>
<dbReference type="HAMAP" id="MF_00138">
    <property type="entry name" value="GARS"/>
    <property type="match status" value="1"/>
</dbReference>
<feature type="domain" description="ATP-grasp" evidence="16">
    <location>
        <begin position="116"/>
        <end position="320"/>
    </location>
</feature>
<evidence type="ECO:0000256" key="10">
    <source>
        <dbReference type="ARBA" id="ARBA00023211"/>
    </source>
</evidence>
<dbReference type="InterPro" id="IPR013815">
    <property type="entry name" value="ATP_grasp_subdomain_1"/>
</dbReference>
<comment type="catalytic activity">
    <reaction evidence="14">
        <text>5-phospho-beta-D-ribosylamine + glycine + ATP = N(1)-(5-phospho-beta-D-ribosyl)glycinamide + ADP + phosphate + H(+)</text>
        <dbReference type="Rhea" id="RHEA:17453"/>
        <dbReference type="ChEBI" id="CHEBI:15378"/>
        <dbReference type="ChEBI" id="CHEBI:30616"/>
        <dbReference type="ChEBI" id="CHEBI:43474"/>
        <dbReference type="ChEBI" id="CHEBI:57305"/>
        <dbReference type="ChEBI" id="CHEBI:58681"/>
        <dbReference type="ChEBI" id="CHEBI:143788"/>
        <dbReference type="ChEBI" id="CHEBI:456216"/>
        <dbReference type="EC" id="6.3.4.13"/>
    </reaction>
</comment>
<dbReference type="PROSITE" id="PS50975">
    <property type="entry name" value="ATP_GRASP"/>
    <property type="match status" value="1"/>
</dbReference>
<dbReference type="PANTHER" id="PTHR43472:SF1">
    <property type="entry name" value="PHOSPHORIBOSYLAMINE--GLYCINE LIGASE, CHLOROPLASTIC"/>
    <property type="match status" value="1"/>
</dbReference>
<dbReference type="Gene3D" id="3.30.470.20">
    <property type="entry name" value="ATP-grasp fold, B domain"/>
    <property type="match status" value="1"/>
</dbReference>
<evidence type="ECO:0000256" key="11">
    <source>
        <dbReference type="ARBA" id="ARBA00038345"/>
    </source>
</evidence>
<comment type="pathway">
    <text evidence="3 14">Purine metabolism; IMP biosynthesis via de novo pathway; N(1)-(5-phospho-D-ribosyl)glycinamide from 5-phospho-alpha-D-ribose 1-diphosphate: step 2/2.</text>
</comment>
<dbReference type="SMART" id="SM01209">
    <property type="entry name" value="GARS_A"/>
    <property type="match status" value="1"/>
</dbReference>
<dbReference type="InterPro" id="IPR020562">
    <property type="entry name" value="PRibGlycinamide_synth_N"/>
</dbReference>
<dbReference type="InterPro" id="IPR000115">
    <property type="entry name" value="PRibGlycinamide_synth"/>
</dbReference>
<dbReference type="InterPro" id="IPR011054">
    <property type="entry name" value="Rudment_hybrid_motif"/>
</dbReference>
<keyword evidence="7 15" id="KW-0547">Nucleotide-binding</keyword>
<dbReference type="SMART" id="SM01210">
    <property type="entry name" value="GARS_C"/>
    <property type="match status" value="1"/>
</dbReference>
<dbReference type="InterPro" id="IPR016185">
    <property type="entry name" value="PreATP-grasp_dom_sf"/>
</dbReference>
<protein>
    <recommendedName>
        <fullName evidence="4 14">Phosphoribosylamine--glycine ligase</fullName>
        <ecNumber evidence="4 14">6.3.4.13</ecNumber>
    </recommendedName>
    <alternativeName>
        <fullName evidence="14">GARS</fullName>
    </alternativeName>
    <alternativeName>
        <fullName evidence="12 14">Glycinamide ribonucleotide synthetase</fullName>
    </alternativeName>
    <alternativeName>
        <fullName evidence="13 14">Phosphoribosylglycinamide synthetase</fullName>
    </alternativeName>
</protein>
<evidence type="ECO:0000256" key="4">
    <source>
        <dbReference type="ARBA" id="ARBA00013255"/>
    </source>
</evidence>
<gene>
    <name evidence="14 17" type="primary">purD</name>
    <name evidence="17" type="ORF">ENK37_10845</name>
</gene>
<proteinExistence type="inferred from homology"/>
<dbReference type="GO" id="GO:0046872">
    <property type="term" value="F:metal ion binding"/>
    <property type="evidence" value="ECO:0007669"/>
    <property type="project" value="UniProtKB-KW"/>
</dbReference>
<reference evidence="17" key="1">
    <citation type="journal article" date="2020" name="mSystems">
        <title>Genome- and Community-Level Interaction Insights into Carbon Utilization and Element Cycling Functions of Hydrothermarchaeota in Hydrothermal Sediment.</title>
        <authorList>
            <person name="Zhou Z."/>
            <person name="Liu Y."/>
            <person name="Xu W."/>
            <person name="Pan J."/>
            <person name="Luo Z.H."/>
            <person name="Li M."/>
        </authorList>
    </citation>
    <scope>NUCLEOTIDE SEQUENCE [LARGE SCALE GENOMIC DNA]</scope>
    <source>
        <strain evidence="17">HyVt-570</strain>
    </source>
</reference>
<evidence type="ECO:0000256" key="5">
    <source>
        <dbReference type="ARBA" id="ARBA00022598"/>
    </source>
</evidence>
<sequence>MKDAVLVVGGGGREHALAWALAGSPEVGRVYVVPGNAGTAWPAEEGRAGAERVPIAANALEELAAFARERRVALTVVGPEAPLAAGLADLFQDRGLAVFGPTRAAARIEASKAFAKALMQEAGVPTARWRVFERAEAALAYLEDTDPPWVVKASGLAAGKGVLVTDDYEEARAFVHGLLAGRFGEAGREVVIEEFLEGPELSVFALAAGERFALLPTARDYKRIYEGGHGPNTGGMGARSPVALAPGLLEEIGRRVVAPTLEALAARGTPYLGVLYAGLKLTPDGPKVLEFNARFGDPETQAVLPLFTSDLYAHLQEALAGRPDARPVTYAGHALTVVMASAGYPGSYTKGVPIAGLEEAARLPGVHVFHAGTEARGGRIVTAGGRVLALTGVADTPEQARQRAYAAVRRVRFEGAQYRRDIGTEVVG</sequence>
<evidence type="ECO:0000256" key="2">
    <source>
        <dbReference type="ARBA" id="ARBA00001946"/>
    </source>
</evidence>
<dbReference type="InterPro" id="IPR020561">
    <property type="entry name" value="PRibGlycinamid_synth_ATP-grasp"/>
</dbReference>
<dbReference type="InterPro" id="IPR020559">
    <property type="entry name" value="PRibGlycinamide_synth_CS"/>
</dbReference>
<organism evidence="17">
    <name type="scientific">Oceanithermus profundus</name>
    <dbReference type="NCBI Taxonomy" id="187137"/>
    <lineage>
        <taxon>Bacteria</taxon>
        <taxon>Thermotogati</taxon>
        <taxon>Deinococcota</taxon>
        <taxon>Deinococci</taxon>
        <taxon>Thermales</taxon>
        <taxon>Thermaceae</taxon>
        <taxon>Oceanithermus</taxon>
    </lineage>
</organism>
<evidence type="ECO:0000259" key="16">
    <source>
        <dbReference type="PROSITE" id="PS50975"/>
    </source>
</evidence>
<dbReference type="FunFam" id="3.40.50.20:FF:000006">
    <property type="entry name" value="Phosphoribosylamine--glycine ligase, chloroplastic"/>
    <property type="match status" value="1"/>
</dbReference>
<dbReference type="SUPFAM" id="SSF52440">
    <property type="entry name" value="PreATP-grasp domain"/>
    <property type="match status" value="1"/>
</dbReference>
<keyword evidence="6" id="KW-0479">Metal-binding</keyword>
<keyword evidence="8 14" id="KW-0658">Purine biosynthesis</keyword>
<dbReference type="Gene3D" id="3.40.50.20">
    <property type="match status" value="1"/>
</dbReference>
<comment type="caution">
    <text evidence="17">The sequence shown here is derived from an EMBL/GenBank/DDBJ whole genome shotgun (WGS) entry which is preliminary data.</text>
</comment>
<keyword evidence="5 14" id="KW-0436">Ligase</keyword>
<dbReference type="SUPFAM" id="SSF56059">
    <property type="entry name" value="Glutathione synthetase ATP-binding domain-like"/>
    <property type="match status" value="1"/>
</dbReference>
<dbReference type="PROSITE" id="PS00184">
    <property type="entry name" value="GARS"/>
    <property type="match status" value="1"/>
</dbReference>
<dbReference type="GO" id="GO:0005524">
    <property type="term" value="F:ATP binding"/>
    <property type="evidence" value="ECO:0007669"/>
    <property type="project" value="UniProtKB-UniRule"/>
</dbReference>
<comment type="similarity">
    <text evidence="11 14">Belongs to the GARS family.</text>
</comment>
<evidence type="ECO:0000256" key="13">
    <source>
        <dbReference type="ARBA" id="ARBA00042864"/>
    </source>
</evidence>
<dbReference type="FunFam" id="3.90.600.10:FF:000001">
    <property type="entry name" value="Trifunctional purine biosynthetic protein adenosine-3"/>
    <property type="match status" value="1"/>
</dbReference>
<evidence type="ECO:0000256" key="3">
    <source>
        <dbReference type="ARBA" id="ARBA00005174"/>
    </source>
</evidence>
<dbReference type="InterPro" id="IPR011761">
    <property type="entry name" value="ATP-grasp"/>
</dbReference>
<dbReference type="Pfam" id="PF02843">
    <property type="entry name" value="GARS_C"/>
    <property type="match status" value="1"/>
</dbReference>
<name>A0A7C4VDP6_9DEIN</name>
<dbReference type="NCBIfam" id="TIGR00877">
    <property type="entry name" value="purD"/>
    <property type="match status" value="1"/>
</dbReference>
<dbReference type="InterPro" id="IPR037123">
    <property type="entry name" value="PRibGlycinamide_synth_C_sf"/>
</dbReference>